<feature type="compositionally biased region" description="Basic and acidic residues" evidence="1">
    <location>
        <begin position="658"/>
        <end position="670"/>
    </location>
</feature>
<feature type="region of interest" description="Disordered" evidence="1">
    <location>
        <begin position="892"/>
        <end position="914"/>
    </location>
</feature>
<accession>A0A0G4FUK9</accession>
<feature type="region of interest" description="Disordered" evidence="1">
    <location>
        <begin position="560"/>
        <end position="670"/>
    </location>
</feature>
<sequence length="1763" mass="193136">MGTLSVSVDVLSRQAGVHCLTREYRLHGHEGAGSRSRRGIARIAERNTNAQSGAVPSSPSKAAVTAKKDTTLSQSFSMPIFQAVTAVSGSAASQGWGSEEAAQAHHGPLQALSILARHPCDSPEFDSSFQRLENERVRAGELGEMHGGLTRQKEALEKNSIQMRSPRKTPNNATKQTTLNSSPMLDAVAAAAVASVSGVPGSSGLLPSSVPGSSQKNRRPSVITAALGGLGPEKRSRQGRKQSIAGGGRRGPKTPCGASGQTLQMSEEEKLEKVREKLSQAGGPLGECKGTMPDGTNFLSVEDKCEMIKAQLMPAPDGFFRSEVQSMLTKLRTHLKKTDPRALDPGMFSQSGRRRSVASVDAIVQELNEEDTESLYARRHQWYLDLCASTHCPAVVPLPEFKETFVSKVPFLKSQQVVPLSEILGGINVREVTVDDALLPDYAVSLLLEALLSREPRSVEKLRLKNSCFGFRAVESLALNLQSNAQLHSLSLVECGLGGCVSPEEVPPTSLFRSEFVRRLALDKLEGIASASALPKRFNKIAREREAALQKEFADLLKQKEQEKEREKRKGKNAAASQGGMQGGASPGGLEEDEDGFEVTPMGRPMDSRRPSRRSLDPHSGGMGTEGLGSGGRKDGESEDGTESEEEDTESYLCGSDADSKSEIGDEKRRKESTAFLEFTEDGKICLLCPLVYIMGTCASLRHLDISGNFLDLQCWRWIGYFLGKAVYLQELAIDNCLACNEGVNELSAGLSRNKGLRNLRCRNLGATRYEPISLLWDTLALHDRIAHVDFGANRLDERSLPAICRTLKERAKVLVAVHFLQLPFDTGIRPKLLESLEIDDVLPIVDDQTELILWRTEHMKAFRDWRIAAPWGCTESDIWALAADGMGNVPAQGGGQGAGSTVGSEHGERGGGPTGISYDFAHHRQSVMSARTNRSAVSLKSMRTGADAVESLRSGQFRARVKKVRTLSQAGSARAQERILGCRCWVCAGYTTHEFRYVVPTSGPFREGALTCRLSCIDFLPVQVPRAAGEVIEFKTSLLLPPGDHYFFYEAQGQYVLALDQPVAFLPETDAEKRSGLPARLPPHPSVARTHETNSRASRAHAGAEAAKGMKISTEHRGGIDESELHPEEEHGPAYSRTPADAPEETALCFLPSDPLPPSESLEGFNRIFGRWRKLHKLTFDALEEIPETVSAGSFTNLSEECQAIVLQAQRRAMGDRRSASTNVTKEAEMSVAQQDKNQLLTKQIFDADMKRVEWGCFGSKLVEEAVKELITRRENSRLKEVPFADAQMLAIESGKIAIGRRNLGGTLVGDVEVVLPLTTSDTTSRRDKERGEGREGGSTNKNSGLEFKRWHFFEFLLRLTLHQKPKEPLASAFEDVLQKDIFPVFLIFPLGHFPREWLGLPQINNAVLDNHKVISTMRKSFATIEKFTVCAQMLRVFDREFAVKDVKSVFGLSKTPEVDGNISHTMQTLTTDEFATAICRLAQVKRSDGGLSIRETESFSLKRQRTVAELLNREDTRVRMDDISGWVDRDVAARDFRLLSGGWGDIPPSYERFLREVPGQSTNRTHQQNALFPIEEEGIIPVSFYGDLPESLSARGSVELMPPSGLYDGLASGVQVSVTLPAEGGDQAESPFPLGTPGGGEVEGSSGFVPNRRRGSHWGGTPSQGGVRFDPEAPMPELPAHLSRRASMTMQAVGKMLEQAMSESHKIDEKEREEKIITGQTPKKNKFSRRMSVRDKAISSAAARRLSFFSAVEEAEDLQVS</sequence>
<feature type="compositionally biased region" description="Gly residues" evidence="1">
    <location>
        <begin position="621"/>
        <end position="631"/>
    </location>
</feature>
<feature type="compositionally biased region" description="Low complexity" evidence="1">
    <location>
        <begin position="1096"/>
        <end position="1108"/>
    </location>
</feature>
<feature type="region of interest" description="Disordered" evidence="1">
    <location>
        <begin position="139"/>
        <end position="180"/>
    </location>
</feature>
<feature type="region of interest" description="Disordered" evidence="1">
    <location>
        <begin position="1075"/>
        <end position="1141"/>
    </location>
</feature>
<protein>
    <submittedName>
        <fullName evidence="2">Uncharacterized protein</fullName>
    </submittedName>
</protein>
<feature type="region of interest" description="Disordered" evidence="1">
    <location>
        <begin position="198"/>
        <end position="265"/>
    </location>
</feature>
<dbReference type="Gene3D" id="3.80.10.10">
    <property type="entry name" value="Ribonuclease Inhibitor"/>
    <property type="match status" value="1"/>
</dbReference>
<organism evidence="2">
    <name type="scientific">Chromera velia CCMP2878</name>
    <dbReference type="NCBI Taxonomy" id="1169474"/>
    <lineage>
        <taxon>Eukaryota</taxon>
        <taxon>Sar</taxon>
        <taxon>Alveolata</taxon>
        <taxon>Colpodellida</taxon>
        <taxon>Chromeraceae</taxon>
        <taxon>Chromera</taxon>
    </lineage>
</organism>
<feature type="compositionally biased region" description="Polar residues" evidence="1">
    <location>
        <begin position="159"/>
        <end position="180"/>
    </location>
</feature>
<feature type="region of interest" description="Disordered" evidence="1">
    <location>
        <begin position="1321"/>
        <end position="1344"/>
    </location>
</feature>
<proteinExistence type="predicted"/>
<gene>
    <name evidence="2" type="ORF">Cvel_18836</name>
</gene>
<evidence type="ECO:0000313" key="2">
    <source>
        <dbReference type="EMBL" id="CEM18562.1"/>
    </source>
</evidence>
<dbReference type="SUPFAM" id="SSF52047">
    <property type="entry name" value="RNI-like"/>
    <property type="match status" value="1"/>
</dbReference>
<name>A0A0G4FUK9_9ALVE</name>
<feature type="region of interest" description="Disordered" evidence="1">
    <location>
        <begin position="1652"/>
        <end position="1672"/>
    </location>
</feature>
<feature type="compositionally biased region" description="Low complexity" evidence="1">
    <location>
        <begin position="198"/>
        <end position="214"/>
    </location>
</feature>
<feature type="compositionally biased region" description="Basic and acidic residues" evidence="1">
    <location>
        <begin position="1114"/>
        <end position="1133"/>
    </location>
</feature>
<feature type="compositionally biased region" description="Basic and acidic residues" evidence="1">
    <location>
        <begin position="1325"/>
        <end position="1337"/>
    </location>
</feature>
<dbReference type="InterPro" id="IPR032675">
    <property type="entry name" value="LRR_dom_sf"/>
</dbReference>
<reference evidence="2" key="1">
    <citation type="submission" date="2014-11" db="EMBL/GenBank/DDBJ databases">
        <authorList>
            <person name="Otto D Thomas"/>
            <person name="Naeem Raeece"/>
        </authorList>
    </citation>
    <scope>NUCLEOTIDE SEQUENCE</scope>
</reference>
<feature type="compositionally biased region" description="Acidic residues" evidence="1">
    <location>
        <begin position="637"/>
        <end position="650"/>
    </location>
</feature>
<dbReference type="EMBL" id="CDMZ01000643">
    <property type="protein sequence ID" value="CEM18562.1"/>
    <property type="molecule type" value="Genomic_DNA"/>
</dbReference>
<evidence type="ECO:0000256" key="1">
    <source>
        <dbReference type="SAM" id="MobiDB-lite"/>
    </source>
</evidence>
<dbReference type="VEuPathDB" id="CryptoDB:Cvel_18836"/>
<feature type="compositionally biased region" description="Basic and acidic residues" evidence="1">
    <location>
        <begin position="606"/>
        <end position="617"/>
    </location>
</feature>